<gene>
    <name evidence="1" type="ORF">F4821DRAFT_270034</name>
</gene>
<comment type="caution">
    <text evidence="1">The sequence shown here is derived from an EMBL/GenBank/DDBJ whole genome shotgun (WGS) entry which is preliminary data.</text>
</comment>
<dbReference type="Proteomes" id="UP001497680">
    <property type="component" value="Unassembled WGS sequence"/>
</dbReference>
<proteinExistence type="predicted"/>
<keyword evidence="2" id="KW-1185">Reference proteome</keyword>
<reference evidence="1 2" key="1">
    <citation type="journal article" date="2022" name="New Phytol.">
        <title>Ecological generalism drives hyperdiversity of secondary metabolite gene clusters in xylarialean endophytes.</title>
        <authorList>
            <person name="Franco M.E.E."/>
            <person name="Wisecaver J.H."/>
            <person name="Arnold A.E."/>
            <person name="Ju Y.M."/>
            <person name="Slot J.C."/>
            <person name="Ahrendt S."/>
            <person name="Moore L.P."/>
            <person name="Eastman K.E."/>
            <person name="Scott K."/>
            <person name="Konkel Z."/>
            <person name="Mondo S.J."/>
            <person name="Kuo A."/>
            <person name="Hayes R.D."/>
            <person name="Haridas S."/>
            <person name="Andreopoulos B."/>
            <person name="Riley R."/>
            <person name="LaButti K."/>
            <person name="Pangilinan J."/>
            <person name="Lipzen A."/>
            <person name="Amirebrahimi M."/>
            <person name="Yan J."/>
            <person name="Adam C."/>
            <person name="Keymanesh K."/>
            <person name="Ng V."/>
            <person name="Louie K."/>
            <person name="Northen T."/>
            <person name="Drula E."/>
            <person name="Henrissat B."/>
            <person name="Hsieh H.M."/>
            <person name="Youens-Clark K."/>
            <person name="Lutzoni F."/>
            <person name="Miadlikowska J."/>
            <person name="Eastwood D.C."/>
            <person name="Hamelin R.C."/>
            <person name="Grigoriev I.V."/>
            <person name="U'Ren J.M."/>
        </authorList>
    </citation>
    <scope>NUCLEOTIDE SEQUENCE [LARGE SCALE GENOMIC DNA]</scope>
    <source>
        <strain evidence="1 2">ER1909</strain>
    </source>
</reference>
<evidence type="ECO:0000313" key="2">
    <source>
        <dbReference type="Proteomes" id="UP001497680"/>
    </source>
</evidence>
<name>A0ACC0D1A9_9PEZI</name>
<protein>
    <submittedName>
        <fullName evidence="1">Uncharacterized protein</fullName>
    </submittedName>
</protein>
<evidence type="ECO:0000313" key="1">
    <source>
        <dbReference type="EMBL" id="KAI6086322.1"/>
    </source>
</evidence>
<dbReference type="EMBL" id="MU394316">
    <property type="protein sequence ID" value="KAI6086322.1"/>
    <property type="molecule type" value="Genomic_DNA"/>
</dbReference>
<organism evidence="1 2">
    <name type="scientific">Hypoxylon rubiginosum</name>
    <dbReference type="NCBI Taxonomy" id="110542"/>
    <lineage>
        <taxon>Eukaryota</taxon>
        <taxon>Fungi</taxon>
        <taxon>Dikarya</taxon>
        <taxon>Ascomycota</taxon>
        <taxon>Pezizomycotina</taxon>
        <taxon>Sordariomycetes</taxon>
        <taxon>Xylariomycetidae</taxon>
        <taxon>Xylariales</taxon>
        <taxon>Hypoxylaceae</taxon>
        <taxon>Hypoxylon</taxon>
    </lineage>
</organism>
<sequence length="477" mass="53411">MAAPRRTSGLTTTVIAIALLPSTSFCWKLVIASFLVTYYYYLYFIAGTFRLPRGVHVISSKAMRFAAQKALQITILAVFSVWCLSMTPVHLPTFISAFTPYTIHEPLRKTDVVYDAGENAVVDIFAIHGLGSKPDNSWIYNPNATRIRWLSLIPQIEGLRDIRVVEANHRTRWDLNTVQMNFQDYASDLLELIESRHKAHPDRPILFIAYSFSGLLLKKALLLAKSQSTDVAATTRAIIFIGVPHRGAPDTFIASCLSCMSFFRGSSSNMLETMSFDNPTLIDLESEFYDEYVLQHHRYEKQPYICDVLESRPDGGIPRHGRVVTLDTDHRSLAKFQSGSDPNFQVLVNIISQAIDYAVPAGTSTITRQDTQAPSDILDYVSYGLPWAARSRKAAALLGGLEELVASWLAGDLNRFGRYFTARCLKMVLYRSLATAFASQGLGWVLRKVFEGHISNTARLLQVLLSNTIVCDRFSAE</sequence>
<accession>A0ACC0D1A9</accession>